<dbReference type="SUPFAM" id="SSF51735">
    <property type="entry name" value="NAD(P)-binding Rossmann-fold domains"/>
    <property type="match status" value="1"/>
</dbReference>
<keyword evidence="1" id="KW-0175">Coiled coil</keyword>
<feature type="compositionally biased region" description="Basic and acidic residues" evidence="2">
    <location>
        <begin position="361"/>
        <end position="372"/>
    </location>
</feature>
<dbReference type="PANTHER" id="PTHR48079">
    <property type="entry name" value="PROTEIN YEEZ"/>
    <property type="match status" value="1"/>
</dbReference>
<dbReference type="PANTHER" id="PTHR48079:SF6">
    <property type="entry name" value="NAD(P)-BINDING DOMAIN-CONTAINING PROTEIN-RELATED"/>
    <property type="match status" value="1"/>
</dbReference>
<feature type="compositionally biased region" description="Acidic residues" evidence="2">
    <location>
        <begin position="348"/>
        <end position="360"/>
    </location>
</feature>
<organism evidence="3 4">
    <name type="scientific">Tritrichomonas musculus</name>
    <dbReference type="NCBI Taxonomy" id="1915356"/>
    <lineage>
        <taxon>Eukaryota</taxon>
        <taxon>Metamonada</taxon>
        <taxon>Parabasalia</taxon>
        <taxon>Tritrichomonadida</taxon>
        <taxon>Tritrichomonadidae</taxon>
        <taxon>Tritrichomonas</taxon>
    </lineage>
</organism>
<accession>A0ABR2K2E6</accession>
<evidence type="ECO:0000313" key="3">
    <source>
        <dbReference type="EMBL" id="KAK8885277.1"/>
    </source>
</evidence>
<reference evidence="3 4" key="1">
    <citation type="submission" date="2024-04" db="EMBL/GenBank/DDBJ databases">
        <title>Tritrichomonas musculus Genome.</title>
        <authorList>
            <person name="Alves-Ferreira E."/>
            <person name="Grigg M."/>
            <person name="Lorenzi H."/>
            <person name="Galac M."/>
        </authorList>
    </citation>
    <scope>NUCLEOTIDE SEQUENCE [LARGE SCALE GENOMIC DNA]</scope>
    <source>
        <strain evidence="3 4">EAF2021</strain>
    </source>
</reference>
<evidence type="ECO:0000256" key="2">
    <source>
        <dbReference type="SAM" id="MobiDB-lite"/>
    </source>
</evidence>
<evidence type="ECO:0000313" key="4">
    <source>
        <dbReference type="Proteomes" id="UP001470230"/>
    </source>
</evidence>
<dbReference type="EMBL" id="JAPFFF010000007">
    <property type="protein sequence ID" value="KAK8885277.1"/>
    <property type="molecule type" value="Genomic_DNA"/>
</dbReference>
<comment type="caution">
    <text evidence="3">The sequence shown here is derived from an EMBL/GenBank/DDBJ whole genome shotgun (WGS) entry which is preliminary data.</text>
</comment>
<dbReference type="Proteomes" id="UP001470230">
    <property type="component" value="Unassembled WGS sequence"/>
</dbReference>
<sequence>MGKRNAFVNYGNSREGKAIADALKEEGFFVYSTRRPDPQKLDHLQPDPLSVDQFIPSDVDTIVATLKTCNVVIYTILDTPKLAVEIFTRLNEEPGVRKRCVIVSPMFTWAGEPKAEDWHKRWPHVRYPDFLAAERYLTASLQLRLYVMCVGLLYGDGEGPLLPLFESAWHLKPAPMLEQNHNVIPTLHVKDMARGAVALSQSPPEIPVIIAHDGSNTNQRELVKAINQAFGAGRTPKKTEAECLQQLQSRETVDWMMLDIELEAAEFSGLDFERHCSSPVEEIQTLVDEFVAARLLTSFKILSVRLPTQLVNQIVDYYGLQNATIDNMKDALLADKSEEAIALKESAAEDENENEDDDEEKEKTKKDPREELNKIPQADIIKHVLTNCPAFKNQGFILSSKFVPKDEEERDNLFMDEGEETSTFMPKYILTWNEEFGAVEKWFISKGSHCCTVKCLKDVQKFLGLPHNFTRNVQILKQRRILEQMESEKADNERKRLKKEKEEEEARKKAMMERDAELLKEVEAELQSTEDIRNTPTPYFLKHYIVPMFLHPLRQIAEATPDDPLRFLASHFEKEAQVEK</sequence>
<feature type="coiled-coil region" evidence="1">
    <location>
        <begin position="475"/>
        <end position="532"/>
    </location>
</feature>
<protein>
    <recommendedName>
        <fullName evidence="5">NAD(P)-binding domain-containing protein</fullName>
    </recommendedName>
</protein>
<dbReference type="InterPro" id="IPR051783">
    <property type="entry name" value="NAD(P)-dependent_oxidoreduct"/>
</dbReference>
<dbReference type="Gene3D" id="3.40.50.720">
    <property type="entry name" value="NAD(P)-binding Rossmann-like Domain"/>
    <property type="match status" value="1"/>
</dbReference>
<evidence type="ECO:0008006" key="5">
    <source>
        <dbReference type="Google" id="ProtNLM"/>
    </source>
</evidence>
<gene>
    <name evidence="3" type="ORF">M9Y10_040723</name>
</gene>
<proteinExistence type="predicted"/>
<evidence type="ECO:0000256" key="1">
    <source>
        <dbReference type="SAM" id="Coils"/>
    </source>
</evidence>
<feature type="region of interest" description="Disordered" evidence="2">
    <location>
        <begin position="345"/>
        <end position="372"/>
    </location>
</feature>
<name>A0ABR2K2E6_9EUKA</name>
<dbReference type="InterPro" id="IPR036291">
    <property type="entry name" value="NAD(P)-bd_dom_sf"/>
</dbReference>
<keyword evidence="4" id="KW-1185">Reference proteome</keyword>